<evidence type="ECO:0000256" key="1">
    <source>
        <dbReference type="ARBA" id="ARBA00009551"/>
    </source>
</evidence>
<evidence type="ECO:0000256" key="2">
    <source>
        <dbReference type="ARBA" id="ARBA00022518"/>
    </source>
</evidence>
<accession>A9XFL8</accession>
<feature type="region of interest" description="Disordered" evidence="3">
    <location>
        <begin position="19"/>
        <end position="44"/>
    </location>
</feature>
<organism evidence="4 6">
    <name type="scientific">Human papillomavirus 45</name>
    <dbReference type="NCBI Taxonomy" id="10593"/>
    <lineage>
        <taxon>Viruses</taxon>
        <taxon>Monodnaviria</taxon>
        <taxon>Shotokuvirae</taxon>
        <taxon>Cossaviricota</taxon>
        <taxon>Papovaviricetes</taxon>
        <taxon>Zurhausenvirales</taxon>
        <taxon>Papillomaviridae</taxon>
        <taxon>Firstpapillomavirinae</taxon>
        <taxon>Alphapapillomavirus</taxon>
        <taxon>Alphapapillomavirus 7</taxon>
    </lineage>
</organism>
<name>A9XFL8_HPV45</name>
<protein>
    <submittedName>
        <fullName evidence="4">E4</fullName>
    </submittedName>
</protein>
<reference evidence="4 6" key="1">
    <citation type="journal article" date="2009" name="J. Virol.">
        <title>Evolutionary dynamics of variant genomes of human papillomavirus types 18, 45, and 97.</title>
        <authorList>
            <person name="Chen Z."/>
            <person name="DeSalle R."/>
            <person name="Schiffman M."/>
            <person name="Herrero R."/>
            <person name="Burk R.D."/>
        </authorList>
    </citation>
    <scope>NUCLEOTIDE SEQUENCE [LARGE SCALE GENOMIC DNA]</scope>
    <source>
        <strain evidence="4">Qv20214</strain>
    </source>
</reference>
<dbReference type="InterPro" id="IPR003861">
    <property type="entry name" value="Papilloma_E4"/>
</dbReference>
<proteinExistence type="inferred from homology"/>
<evidence type="ECO:0000313" key="5">
    <source>
        <dbReference type="EMBL" id="CAD1807061.1"/>
    </source>
</evidence>
<evidence type="ECO:0000313" key="4">
    <source>
        <dbReference type="EMBL" id="ABP99812.1"/>
    </source>
</evidence>
<dbReference type="EMBL" id="LR861845">
    <property type="protein sequence ID" value="CAD1807061.1"/>
    <property type="molecule type" value="Genomic_DNA"/>
</dbReference>
<evidence type="ECO:0000313" key="6">
    <source>
        <dbReference type="Proteomes" id="UP000156749"/>
    </source>
</evidence>
<organismHost>
    <name type="scientific">Homo sapiens</name>
    <name type="common">Human</name>
    <dbReference type="NCBI Taxonomy" id="9606"/>
</organismHost>
<dbReference type="EMBL" id="EF202156">
    <property type="protein sequence ID" value="ABP99812.1"/>
    <property type="molecule type" value="Genomic_DNA"/>
</dbReference>
<reference evidence="5" key="2">
    <citation type="submission" date="2020-07" db="EMBL/GenBank/DDBJ databases">
        <authorList>
            <person name="Wienecke-Baldacchino K A."/>
        </authorList>
    </citation>
    <scope>NUCLEOTIDE SEQUENCE</scope>
    <source>
        <strain evidence="5">LNS2400068_HPV45</strain>
    </source>
</reference>
<comment type="similarity">
    <text evidence="1">Belongs to the papillomaviridae E4 protein family.</text>
</comment>
<keyword evidence="2" id="KW-0244">Early protein</keyword>
<sequence>MTLCAVPVTTRYPLLRLLDSYNTPPRRPPKPHPWAPQNPTSRRRLLSDLDSVDSQSSTTDLSTPTCTTRSCVQVQVTTKEGKCVVVTLRL</sequence>
<dbReference type="Proteomes" id="UP000156749">
    <property type="component" value="Genome"/>
</dbReference>
<evidence type="ECO:0000256" key="3">
    <source>
        <dbReference type="SAM" id="MobiDB-lite"/>
    </source>
</evidence>
<dbReference type="Pfam" id="PF02711">
    <property type="entry name" value="Pap_E4"/>
    <property type="match status" value="1"/>
</dbReference>